<dbReference type="PaxDb" id="39947-A0A0P0WUB5"/>
<keyword evidence="3" id="KW-1185">Reference proteome</keyword>
<name>A0A0P0WUB5_ORYSJ</name>
<sequence length="82" mass="9169">MDLGGTNRVQELPDNDTEWEAAVAVKLMCSGCMWRGTGMANGFFSFTCAFFMFFRQGTCLFVEEQKVLQRCKGPHLLSSTTS</sequence>
<reference evidence="2 3" key="3">
    <citation type="journal article" date="2013" name="Rice">
        <title>Improvement of the Oryza sativa Nipponbare reference genome using next generation sequence and optical map data.</title>
        <authorList>
            <person name="Kawahara Y."/>
            <person name="de la Bastide M."/>
            <person name="Hamilton J.P."/>
            <person name="Kanamori H."/>
            <person name="McCombie W.R."/>
            <person name="Ouyang S."/>
            <person name="Schwartz D.C."/>
            <person name="Tanaka T."/>
            <person name="Wu J."/>
            <person name="Zhou S."/>
            <person name="Childs K.L."/>
            <person name="Davidson R.M."/>
            <person name="Lin H."/>
            <person name="Quesada-Ocampo L."/>
            <person name="Vaillancourt B."/>
            <person name="Sakai H."/>
            <person name="Lee S.S."/>
            <person name="Kim J."/>
            <person name="Numa H."/>
            <person name="Itoh T."/>
            <person name="Buell C.R."/>
            <person name="Matsumoto T."/>
        </authorList>
    </citation>
    <scope>NUCLEOTIDE SEQUENCE [LARGE SCALE GENOMIC DNA]</scope>
    <source>
        <strain evidence="3">cv. Nipponbare</strain>
    </source>
</reference>
<reference evidence="2 3" key="2">
    <citation type="journal article" date="2013" name="Plant Cell Physiol.">
        <title>Rice Annotation Project Database (RAP-DB): an integrative and interactive database for rice genomics.</title>
        <authorList>
            <person name="Sakai H."/>
            <person name="Lee S.S."/>
            <person name="Tanaka T."/>
            <person name="Numa H."/>
            <person name="Kim J."/>
            <person name="Kawahara Y."/>
            <person name="Wakimoto H."/>
            <person name="Yang C.C."/>
            <person name="Iwamoto M."/>
            <person name="Abe T."/>
            <person name="Yamada Y."/>
            <person name="Muto A."/>
            <person name="Inokuchi H."/>
            <person name="Ikemura T."/>
            <person name="Matsumoto T."/>
            <person name="Sasaki T."/>
            <person name="Itoh T."/>
        </authorList>
    </citation>
    <scope>NUCLEOTIDE SEQUENCE [LARGE SCALE GENOMIC DNA]</scope>
    <source>
        <strain evidence="3">cv. Nipponbare</strain>
    </source>
</reference>
<gene>
    <name evidence="2" type="ordered locus">Os06g0231200</name>
    <name evidence="2" type="ORF">OSNPB_060231200</name>
</gene>
<feature type="transmembrane region" description="Helical" evidence="1">
    <location>
        <begin position="43"/>
        <end position="62"/>
    </location>
</feature>
<organism evidence="2 3">
    <name type="scientific">Oryza sativa subsp. japonica</name>
    <name type="common">Rice</name>
    <dbReference type="NCBI Taxonomy" id="39947"/>
    <lineage>
        <taxon>Eukaryota</taxon>
        <taxon>Viridiplantae</taxon>
        <taxon>Streptophyta</taxon>
        <taxon>Embryophyta</taxon>
        <taxon>Tracheophyta</taxon>
        <taxon>Spermatophyta</taxon>
        <taxon>Magnoliopsida</taxon>
        <taxon>Liliopsida</taxon>
        <taxon>Poales</taxon>
        <taxon>Poaceae</taxon>
        <taxon>BOP clade</taxon>
        <taxon>Oryzoideae</taxon>
        <taxon>Oryzeae</taxon>
        <taxon>Oryzinae</taxon>
        <taxon>Oryza</taxon>
        <taxon>Oryza sativa</taxon>
    </lineage>
</organism>
<dbReference type="AlphaFoldDB" id="A0A0P0WUB5"/>
<evidence type="ECO:0000313" key="3">
    <source>
        <dbReference type="Proteomes" id="UP000059680"/>
    </source>
</evidence>
<keyword evidence="1" id="KW-0812">Transmembrane</keyword>
<dbReference type="Proteomes" id="UP000059680">
    <property type="component" value="Chromosome 6"/>
</dbReference>
<protein>
    <submittedName>
        <fullName evidence="2">Os06g0231200 protein</fullName>
    </submittedName>
</protein>
<dbReference type="EMBL" id="AP014962">
    <property type="protein sequence ID" value="BAS96910.1"/>
    <property type="molecule type" value="Genomic_DNA"/>
</dbReference>
<reference evidence="3" key="1">
    <citation type="journal article" date="2005" name="Nature">
        <title>The map-based sequence of the rice genome.</title>
        <authorList>
            <consortium name="International rice genome sequencing project (IRGSP)"/>
            <person name="Matsumoto T."/>
            <person name="Wu J."/>
            <person name="Kanamori H."/>
            <person name="Katayose Y."/>
            <person name="Fujisawa M."/>
            <person name="Namiki N."/>
            <person name="Mizuno H."/>
            <person name="Yamamoto K."/>
            <person name="Antonio B.A."/>
            <person name="Baba T."/>
            <person name="Sakata K."/>
            <person name="Nagamura Y."/>
            <person name="Aoki H."/>
            <person name="Arikawa K."/>
            <person name="Arita K."/>
            <person name="Bito T."/>
            <person name="Chiden Y."/>
            <person name="Fujitsuka N."/>
            <person name="Fukunaka R."/>
            <person name="Hamada M."/>
            <person name="Harada C."/>
            <person name="Hayashi A."/>
            <person name="Hijishita S."/>
            <person name="Honda M."/>
            <person name="Hosokawa S."/>
            <person name="Ichikawa Y."/>
            <person name="Idonuma A."/>
            <person name="Iijima M."/>
            <person name="Ikeda M."/>
            <person name="Ikeno M."/>
            <person name="Ito K."/>
            <person name="Ito S."/>
            <person name="Ito T."/>
            <person name="Ito Y."/>
            <person name="Ito Y."/>
            <person name="Iwabuchi A."/>
            <person name="Kamiya K."/>
            <person name="Karasawa W."/>
            <person name="Kurita K."/>
            <person name="Katagiri S."/>
            <person name="Kikuta A."/>
            <person name="Kobayashi H."/>
            <person name="Kobayashi N."/>
            <person name="Machita K."/>
            <person name="Maehara T."/>
            <person name="Masukawa M."/>
            <person name="Mizubayashi T."/>
            <person name="Mukai Y."/>
            <person name="Nagasaki H."/>
            <person name="Nagata Y."/>
            <person name="Naito S."/>
            <person name="Nakashima M."/>
            <person name="Nakama Y."/>
            <person name="Nakamichi Y."/>
            <person name="Nakamura M."/>
            <person name="Meguro A."/>
            <person name="Negishi M."/>
            <person name="Ohta I."/>
            <person name="Ohta T."/>
            <person name="Okamoto M."/>
            <person name="Ono N."/>
            <person name="Saji S."/>
            <person name="Sakaguchi M."/>
            <person name="Sakai K."/>
            <person name="Shibata M."/>
            <person name="Shimokawa T."/>
            <person name="Song J."/>
            <person name="Takazaki Y."/>
            <person name="Terasawa K."/>
            <person name="Tsugane M."/>
            <person name="Tsuji K."/>
            <person name="Ueda S."/>
            <person name="Waki K."/>
            <person name="Yamagata H."/>
            <person name="Yamamoto M."/>
            <person name="Yamamoto S."/>
            <person name="Yamane H."/>
            <person name="Yoshiki S."/>
            <person name="Yoshihara R."/>
            <person name="Yukawa K."/>
            <person name="Zhong H."/>
            <person name="Yano M."/>
            <person name="Yuan Q."/>
            <person name="Ouyang S."/>
            <person name="Liu J."/>
            <person name="Jones K.M."/>
            <person name="Gansberger K."/>
            <person name="Moffat K."/>
            <person name="Hill J."/>
            <person name="Bera J."/>
            <person name="Fadrosh D."/>
            <person name="Jin S."/>
            <person name="Johri S."/>
            <person name="Kim M."/>
            <person name="Overton L."/>
            <person name="Reardon M."/>
            <person name="Tsitrin T."/>
            <person name="Vuong H."/>
            <person name="Weaver B."/>
            <person name="Ciecko A."/>
            <person name="Tallon L."/>
            <person name="Jackson J."/>
            <person name="Pai G."/>
            <person name="Aken S.V."/>
            <person name="Utterback T."/>
            <person name="Reidmuller S."/>
            <person name="Feldblyum T."/>
            <person name="Hsiao J."/>
            <person name="Zismann V."/>
            <person name="Iobst S."/>
            <person name="de Vazeille A.R."/>
            <person name="Buell C.R."/>
            <person name="Ying K."/>
            <person name="Li Y."/>
            <person name="Lu T."/>
            <person name="Huang Y."/>
            <person name="Zhao Q."/>
            <person name="Feng Q."/>
            <person name="Zhang L."/>
            <person name="Zhu J."/>
            <person name="Weng Q."/>
            <person name="Mu J."/>
            <person name="Lu Y."/>
            <person name="Fan D."/>
            <person name="Liu Y."/>
            <person name="Guan J."/>
            <person name="Zhang Y."/>
            <person name="Yu S."/>
            <person name="Liu X."/>
            <person name="Zhang Y."/>
            <person name="Hong G."/>
            <person name="Han B."/>
            <person name="Choisne N."/>
            <person name="Demange N."/>
            <person name="Orjeda G."/>
            <person name="Samain S."/>
            <person name="Cattolico L."/>
            <person name="Pelletier E."/>
            <person name="Couloux A."/>
            <person name="Segurens B."/>
            <person name="Wincker P."/>
            <person name="D'Hont A."/>
            <person name="Scarpelli C."/>
            <person name="Weissenbach J."/>
            <person name="Salanoubat M."/>
            <person name="Quetier F."/>
            <person name="Yu Y."/>
            <person name="Kim H.R."/>
            <person name="Rambo T."/>
            <person name="Currie J."/>
            <person name="Collura K."/>
            <person name="Luo M."/>
            <person name="Yang T."/>
            <person name="Ammiraju J.S.S."/>
            <person name="Engler F."/>
            <person name="Soderlund C."/>
            <person name="Wing R.A."/>
            <person name="Palmer L.E."/>
            <person name="de la Bastide M."/>
            <person name="Spiegel L."/>
            <person name="Nascimento L."/>
            <person name="Zutavern T."/>
            <person name="O'Shaughnessy A."/>
            <person name="Dike S."/>
            <person name="Dedhia N."/>
            <person name="Preston R."/>
            <person name="Balija V."/>
            <person name="McCombie W.R."/>
            <person name="Chow T."/>
            <person name="Chen H."/>
            <person name="Chung M."/>
            <person name="Chen C."/>
            <person name="Shaw J."/>
            <person name="Wu H."/>
            <person name="Hsiao K."/>
            <person name="Chao Y."/>
            <person name="Chu M."/>
            <person name="Cheng C."/>
            <person name="Hour A."/>
            <person name="Lee P."/>
            <person name="Lin S."/>
            <person name="Lin Y."/>
            <person name="Liou J."/>
            <person name="Liu S."/>
            <person name="Hsing Y."/>
            <person name="Raghuvanshi S."/>
            <person name="Mohanty A."/>
            <person name="Bharti A.K."/>
            <person name="Gaur A."/>
            <person name="Gupta V."/>
            <person name="Kumar D."/>
            <person name="Ravi V."/>
            <person name="Vij S."/>
            <person name="Kapur A."/>
            <person name="Khurana P."/>
            <person name="Khurana P."/>
            <person name="Khurana J.P."/>
            <person name="Tyagi A.K."/>
            <person name="Gaikwad K."/>
            <person name="Singh A."/>
            <person name="Dalal V."/>
            <person name="Srivastava S."/>
            <person name="Dixit A."/>
            <person name="Pal A.K."/>
            <person name="Ghazi I.A."/>
            <person name="Yadav M."/>
            <person name="Pandit A."/>
            <person name="Bhargava A."/>
            <person name="Sureshbabu K."/>
            <person name="Batra K."/>
            <person name="Sharma T.R."/>
            <person name="Mohapatra T."/>
            <person name="Singh N.K."/>
            <person name="Messing J."/>
            <person name="Nelson A.B."/>
            <person name="Fuks G."/>
            <person name="Kavchok S."/>
            <person name="Keizer G."/>
            <person name="Linton E."/>
            <person name="Llaca V."/>
            <person name="Song R."/>
            <person name="Tanyolac B."/>
            <person name="Young S."/>
            <person name="Ho-Il K."/>
            <person name="Hahn J.H."/>
            <person name="Sangsakoo G."/>
            <person name="Vanavichit A."/>
            <person name="de Mattos Luiz.A.T."/>
            <person name="Zimmer P.D."/>
            <person name="Malone G."/>
            <person name="Dellagostin O."/>
            <person name="de Oliveira A.C."/>
            <person name="Bevan M."/>
            <person name="Bancroft I."/>
            <person name="Minx P."/>
            <person name="Cordum H."/>
            <person name="Wilson R."/>
            <person name="Cheng Z."/>
            <person name="Jin W."/>
            <person name="Jiang J."/>
            <person name="Leong S.A."/>
            <person name="Iwama H."/>
            <person name="Gojobori T."/>
            <person name="Itoh T."/>
            <person name="Niimura Y."/>
            <person name="Fujii Y."/>
            <person name="Habara T."/>
            <person name="Sakai H."/>
            <person name="Sato Y."/>
            <person name="Wilson G."/>
            <person name="Kumar K."/>
            <person name="McCouch S."/>
            <person name="Juretic N."/>
            <person name="Hoen D."/>
            <person name="Wright S."/>
            <person name="Bruskiewich R."/>
            <person name="Bureau T."/>
            <person name="Miyao A."/>
            <person name="Hirochika H."/>
            <person name="Nishikawa T."/>
            <person name="Kadowaki K."/>
            <person name="Sugiura M."/>
            <person name="Burr B."/>
            <person name="Sasaki T."/>
        </authorList>
    </citation>
    <scope>NUCLEOTIDE SEQUENCE [LARGE SCALE GENOMIC DNA]</scope>
    <source>
        <strain evidence="3">cv. Nipponbare</strain>
    </source>
</reference>
<keyword evidence="1" id="KW-1133">Transmembrane helix</keyword>
<accession>A0A0P0WUB5</accession>
<evidence type="ECO:0000313" key="2">
    <source>
        <dbReference type="EMBL" id="BAS96910.1"/>
    </source>
</evidence>
<dbReference type="InParanoid" id="A0A0P0WUB5"/>
<proteinExistence type="predicted"/>
<evidence type="ECO:0000256" key="1">
    <source>
        <dbReference type="SAM" id="Phobius"/>
    </source>
</evidence>
<keyword evidence="1" id="KW-0472">Membrane</keyword>